<dbReference type="EMBL" id="CP133548">
    <property type="protein sequence ID" value="WMS88722.1"/>
    <property type="molecule type" value="Genomic_DNA"/>
</dbReference>
<proteinExistence type="predicted"/>
<keyword evidence="3" id="KW-1185">Reference proteome</keyword>
<evidence type="ECO:0000313" key="3">
    <source>
        <dbReference type="Proteomes" id="UP001239782"/>
    </source>
</evidence>
<dbReference type="RefSeq" id="WP_309203942.1">
    <property type="nucleotide sequence ID" value="NZ_CP133548.1"/>
</dbReference>
<dbReference type="KEGG" id="plei:Q9312_07345"/>
<dbReference type="AlphaFoldDB" id="A0AA51RW79"/>
<keyword evidence="1" id="KW-1133">Transmembrane helix</keyword>
<accession>A0AA51RW79</accession>
<reference evidence="2 3" key="1">
    <citation type="submission" date="2023-08" db="EMBL/GenBank/DDBJ databases">
        <title>Pleionea litopenaei sp. nov., isolated from stomach of juvenile Litopenaeus vannamei.</title>
        <authorList>
            <person name="Rho A.M."/>
            <person name="Hwang C.Y."/>
        </authorList>
    </citation>
    <scope>NUCLEOTIDE SEQUENCE [LARGE SCALE GENOMIC DNA]</scope>
    <source>
        <strain evidence="2 3">HL-JVS1</strain>
    </source>
</reference>
<gene>
    <name evidence="2" type="ORF">Q9312_07345</name>
</gene>
<organism evidence="2 3">
    <name type="scientific">Pleionea litopenaei</name>
    <dbReference type="NCBI Taxonomy" id="3070815"/>
    <lineage>
        <taxon>Bacteria</taxon>
        <taxon>Pseudomonadati</taxon>
        <taxon>Pseudomonadota</taxon>
        <taxon>Gammaproteobacteria</taxon>
        <taxon>Oceanospirillales</taxon>
        <taxon>Pleioneaceae</taxon>
        <taxon>Pleionea</taxon>
    </lineage>
</organism>
<keyword evidence="1" id="KW-0472">Membrane</keyword>
<evidence type="ECO:0000313" key="2">
    <source>
        <dbReference type="EMBL" id="WMS88722.1"/>
    </source>
</evidence>
<dbReference type="Proteomes" id="UP001239782">
    <property type="component" value="Chromosome"/>
</dbReference>
<feature type="transmembrane region" description="Helical" evidence="1">
    <location>
        <begin position="32"/>
        <end position="50"/>
    </location>
</feature>
<name>A0AA51RW79_9GAMM</name>
<sequence>MNTAIARRVAKQVYHAKSLTLMEWMFRLSVDILLAVVTIILVTGLLSHFIPQLLNSAKRAESDFMLTSARVDWITLSAHDGSIIMDDKENDVCWTVAQQNYSHPERDDKACRVETNQLTILVKNKQQQELGYTYVFKQSMPLSPIKTVRLPYVKADQ</sequence>
<protein>
    <submittedName>
        <fullName evidence="2">Uncharacterized protein</fullName>
    </submittedName>
</protein>
<evidence type="ECO:0000256" key="1">
    <source>
        <dbReference type="SAM" id="Phobius"/>
    </source>
</evidence>
<keyword evidence="1" id="KW-0812">Transmembrane</keyword>